<organism evidence="2 3">
    <name type="scientific">Candida orthopsilosis (strain 90-125)</name>
    <name type="common">Yeast</name>
    <dbReference type="NCBI Taxonomy" id="1136231"/>
    <lineage>
        <taxon>Eukaryota</taxon>
        <taxon>Fungi</taxon>
        <taxon>Dikarya</taxon>
        <taxon>Ascomycota</taxon>
        <taxon>Saccharomycotina</taxon>
        <taxon>Pichiomycetes</taxon>
        <taxon>Debaryomycetaceae</taxon>
        <taxon>Candida/Lodderomyces clade</taxon>
        <taxon>Candida</taxon>
    </lineage>
</organism>
<gene>
    <name evidence="2" type="ORF">CORT_0A11590</name>
</gene>
<keyword evidence="3" id="KW-1185">Reference proteome</keyword>
<feature type="compositionally biased region" description="Basic and acidic residues" evidence="1">
    <location>
        <begin position="54"/>
        <end position="70"/>
    </location>
</feature>
<protein>
    <submittedName>
        <fullName evidence="2">Uncharacterized protein</fullName>
    </submittedName>
</protein>
<dbReference type="AlphaFoldDB" id="H8WYR2"/>
<accession>H8WYR2</accession>
<dbReference type="Proteomes" id="UP000005018">
    <property type="component" value="Chromosome 1"/>
</dbReference>
<evidence type="ECO:0000313" key="3">
    <source>
        <dbReference type="Proteomes" id="UP000005018"/>
    </source>
</evidence>
<dbReference type="RefSeq" id="XP_003866982.1">
    <property type="nucleotide sequence ID" value="XM_003866934.1"/>
</dbReference>
<proteinExistence type="predicted"/>
<dbReference type="KEGG" id="cot:CORT_0A11590"/>
<dbReference type="OrthoDB" id="4012758at2759"/>
<feature type="compositionally biased region" description="Polar residues" evidence="1">
    <location>
        <begin position="1"/>
        <end position="14"/>
    </location>
</feature>
<sequence length="407" mass="46191">MSKSCKSSQQTDNEPNNKSKKSIERALNEVKEQTKEVVDDHLKDGQSKLNQTHENAKRVKSSRDFERGFEKNPSVAKAVSPDTERSNSTPTLVGKNDDQFEKGKEISGISNALNSTCNVLDVPKTENGEQLSMSGNYSGEIRESNTFKKEKNSGDATLSQADCKTHINGGTGNSDQIQADAQSGKSKDSTRWGKKPIVNMIRSWFTGAASHQASENELQSSTDDNSECVTPDVQLIELPEIPRQYRPREINGFGILSKSQSLPMKTKRQYQNLLNTGVTCTLQFCKNLEVMNEKSKKQDIKKAFALQFTRTHSELMFTEADLKTNDEVNTELLLQLKILFNDLFSSNHIIWIVNKFEYDDFGRKFRKTIAEVLRNEFQYDVSYKRDDFYRHVVAASLLQWRKSIPFP</sequence>
<dbReference type="GeneID" id="14537301"/>
<dbReference type="HOGENOM" id="CLU_676141_0_0_1"/>
<evidence type="ECO:0000256" key="1">
    <source>
        <dbReference type="SAM" id="MobiDB-lite"/>
    </source>
</evidence>
<feature type="region of interest" description="Disordered" evidence="1">
    <location>
        <begin position="1"/>
        <end position="100"/>
    </location>
</feature>
<reference evidence="2 3" key="1">
    <citation type="journal article" date="2012" name="PLoS ONE">
        <title>Sequence and analysis of the genome of the pathogenic yeast Candida orthopsilosis.</title>
        <authorList>
            <person name="Riccombeni A."/>
            <person name="Vidanes G."/>
            <person name="Proux-Wera E."/>
            <person name="Wolfe K.H."/>
            <person name="Butler G."/>
        </authorList>
    </citation>
    <scope>NUCLEOTIDE SEQUENCE [LARGE SCALE GENOMIC DNA]</scope>
    <source>
        <strain evidence="2 3">Co 90-125</strain>
    </source>
</reference>
<feature type="region of interest" description="Disordered" evidence="1">
    <location>
        <begin position="167"/>
        <end position="192"/>
    </location>
</feature>
<name>H8WYR2_CANO9</name>
<evidence type="ECO:0000313" key="2">
    <source>
        <dbReference type="EMBL" id="CCG21544.1"/>
    </source>
</evidence>
<dbReference type="EMBL" id="HE681719">
    <property type="protein sequence ID" value="CCG21544.1"/>
    <property type="molecule type" value="Genomic_DNA"/>
</dbReference>
<feature type="compositionally biased region" description="Basic and acidic residues" evidence="1">
    <location>
        <begin position="15"/>
        <end position="46"/>
    </location>
</feature>
<feature type="compositionally biased region" description="Polar residues" evidence="1">
    <location>
        <begin position="173"/>
        <end position="184"/>
    </location>
</feature>